<protein>
    <submittedName>
        <fullName evidence="3">RNA degradosome polyphosphate kinase</fullName>
    </submittedName>
</protein>
<evidence type="ECO:0000313" key="4">
    <source>
        <dbReference type="Proteomes" id="UP000259610"/>
    </source>
</evidence>
<comment type="caution">
    <text evidence="3">The sequence shown here is derived from an EMBL/GenBank/DDBJ whole genome shotgun (WGS) entry which is preliminary data.</text>
</comment>
<dbReference type="GO" id="GO:0009358">
    <property type="term" value="C:polyphosphate kinase complex"/>
    <property type="evidence" value="ECO:0007669"/>
    <property type="project" value="InterPro"/>
</dbReference>
<dbReference type="GO" id="GO:0008976">
    <property type="term" value="F:polyphosphate kinase activity"/>
    <property type="evidence" value="ECO:0007669"/>
    <property type="project" value="InterPro"/>
</dbReference>
<organism evidence="3 4">
    <name type="scientific">Hyphomonas adhaerens</name>
    <dbReference type="NCBI Taxonomy" id="81029"/>
    <lineage>
        <taxon>Bacteria</taxon>
        <taxon>Pseudomonadati</taxon>
        <taxon>Pseudomonadota</taxon>
        <taxon>Alphaproteobacteria</taxon>
        <taxon>Hyphomonadales</taxon>
        <taxon>Hyphomonadaceae</taxon>
        <taxon>Hyphomonas</taxon>
    </lineage>
</organism>
<dbReference type="InterPro" id="IPR003414">
    <property type="entry name" value="PP_kinase"/>
</dbReference>
<feature type="non-terminal residue" evidence="3">
    <location>
        <position position="1"/>
    </location>
</feature>
<evidence type="ECO:0000256" key="1">
    <source>
        <dbReference type="SAM" id="MobiDB-lite"/>
    </source>
</evidence>
<feature type="domain" description="Polyphosphate kinase C-terminal" evidence="2">
    <location>
        <begin position="1"/>
        <end position="60"/>
    </location>
</feature>
<dbReference type="AlphaFoldDB" id="A0A3B9GZ04"/>
<name>A0A3B9GZ04_9PROT</name>
<dbReference type="InterPro" id="IPR025200">
    <property type="entry name" value="PPK_C_dom2"/>
</dbReference>
<dbReference type="PANTHER" id="PTHR30218:SF0">
    <property type="entry name" value="POLYPHOSPHATE KINASE"/>
    <property type="match status" value="1"/>
</dbReference>
<evidence type="ECO:0000313" key="3">
    <source>
        <dbReference type="EMBL" id="HAE27660.1"/>
    </source>
</evidence>
<dbReference type="EMBL" id="DMAN01000244">
    <property type="protein sequence ID" value="HAE27660.1"/>
    <property type="molecule type" value="Genomic_DNA"/>
</dbReference>
<gene>
    <name evidence="3" type="ORF">DCG58_10900</name>
</gene>
<dbReference type="PANTHER" id="PTHR30218">
    <property type="entry name" value="POLYPHOSPHATE KINASE"/>
    <property type="match status" value="1"/>
</dbReference>
<dbReference type="Gene3D" id="3.30.870.10">
    <property type="entry name" value="Endonuclease Chain A"/>
    <property type="match status" value="1"/>
</dbReference>
<dbReference type="Proteomes" id="UP000259610">
    <property type="component" value="Unassembled WGS sequence"/>
</dbReference>
<evidence type="ECO:0000259" key="2">
    <source>
        <dbReference type="Pfam" id="PF13090"/>
    </source>
</evidence>
<keyword evidence="3" id="KW-0808">Transferase</keyword>
<sequence>SADWMPRNLDRRVEALVPVENPTVHRQVMNQIMVANLNDELQSWLMHEDGSYERAKPDSEGKGFSAHHYFMDNPSLSGRGSALEVSLPPRLQPKGSKG</sequence>
<proteinExistence type="predicted"/>
<reference evidence="3 4" key="1">
    <citation type="journal article" date="2018" name="Nat. Biotechnol.">
        <title>A standardized bacterial taxonomy based on genome phylogeny substantially revises the tree of life.</title>
        <authorList>
            <person name="Parks D.H."/>
            <person name="Chuvochina M."/>
            <person name="Waite D.W."/>
            <person name="Rinke C."/>
            <person name="Skarshewski A."/>
            <person name="Chaumeil P.A."/>
            <person name="Hugenholtz P."/>
        </authorList>
    </citation>
    <scope>NUCLEOTIDE SEQUENCE [LARGE SCALE GENOMIC DNA]</scope>
    <source>
        <strain evidence="3">UBA8733</strain>
    </source>
</reference>
<dbReference type="GO" id="GO:0006799">
    <property type="term" value="P:polyphosphate biosynthetic process"/>
    <property type="evidence" value="ECO:0007669"/>
    <property type="project" value="InterPro"/>
</dbReference>
<dbReference type="SUPFAM" id="SSF56024">
    <property type="entry name" value="Phospholipase D/nuclease"/>
    <property type="match status" value="1"/>
</dbReference>
<dbReference type="Pfam" id="PF13090">
    <property type="entry name" value="PP_kinase_C"/>
    <property type="match status" value="1"/>
</dbReference>
<accession>A0A3B9GZ04</accession>
<keyword evidence="3" id="KW-0418">Kinase</keyword>
<feature type="region of interest" description="Disordered" evidence="1">
    <location>
        <begin position="78"/>
        <end position="98"/>
    </location>
</feature>